<dbReference type="AlphaFoldDB" id="A0AA96V6G8"/>
<reference evidence="2 3" key="1">
    <citation type="submission" date="2023-07" db="EMBL/GenBank/DDBJ databases">
        <title>Closed genome sequence of Methanosarcinaceae archaeon Am2.</title>
        <authorList>
            <person name="Poehlein A."/>
            <person name="Protasov E."/>
            <person name="Platt K."/>
            <person name="Reeh H."/>
            <person name="Daniel R."/>
            <person name="Brune A."/>
        </authorList>
    </citation>
    <scope>NUCLEOTIDE SEQUENCE [LARGE SCALE GENOMIC DNA]</scope>
    <source>
        <strain evidence="2 3">Am2</strain>
    </source>
</reference>
<sequence>MGRENLETVVLQAHMDMVCEKRPDSLHDFSKDPIQLRFWKKDGISMVSAVDTTLGADNGIGVAYALVAACATSRPALEILLTSDEEEGLTGAQNLSDDFVSGKYLLNLDSEEEGILIAGCAGGVSLSFKKSFDPCFMENSASSPFSYYSVRIFGLLGGHSGTDIDKPRANANVLLGNLLRSILEKINKTNDINKTDINATISTFPTKGSELELRLVNINGGSVHNAIPREAACTFMTDLPLDFLNEMIQEFQSVLEKTIRSSEPNLKFSFDKMERNEINKAANEKANILESNPVQIPVFNSKNTARIISLISSIPHGVFEMSDKIPGLVLTSGNLAVMRSEFFEPEKSKENTKDKKLEFKITYSLRSGNEFKLKEKSKEFIDIGENHDFHVSVFGSYKPWEPDFDSGWISLCKKVYKHHFLKEIQVSAIHAGLECGVLGRKYPSLQMVSLGPDISNAHTPDETMNLDSAKRVWVYIQTILENFDVKKQD</sequence>
<dbReference type="FunFam" id="3.40.630.10:FF:000018">
    <property type="entry name" value="Aminoacyl-histidine dipeptidase PepD"/>
    <property type="match status" value="1"/>
</dbReference>
<dbReference type="PRINTS" id="PR00934">
    <property type="entry name" value="XHISDIPTASE"/>
</dbReference>
<dbReference type="PANTHER" id="PTHR43501">
    <property type="entry name" value="CYTOSOL NON-SPECIFIC DIPEPTIDASE"/>
    <property type="match status" value="1"/>
</dbReference>
<dbReference type="InterPro" id="IPR001160">
    <property type="entry name" value="Peptidase_M20C"/>
</dbReference>
<dbReference type="Pfam" id="PF01546">
    <property type="entry name" value="Peptidase_M20"/>
    <property type="match status" value="1"/>
</dbReference>
<dbReference type="GO" id="GO:0005829">
    <property type="term" value="C:cytosol"/>
    <property type="evidence" value="ECO:0007669"/>
    <property type="project" value="TreeGrafter"/>
</dbReference>
<proteinExistence type="predicted"/>
<keyword evidence="3" id="KW-1185">Reference proteome</keyword>
<dbReference type="Pfam" id="PF07687">
    <property type="entry name" value="M20_dimer"/>
    <property type="match status" value="1"/>
</dbReference>
<evidence type="ECO:0000259" key="1">
    <source>
        <dbReference type="Pfam" id="PF07687"/>
    </source>
</evidence>
<gene>
    <name evidence="2" type="primary">pepD</name>
    <name evidence="2" type="ORF">MsAm2_07970</name>
</gene>
<accession>A0AA96V6G8</accession>
<dbReference type="Proteomes" id="UP001304970">
    <property type="component" value="Chromosome"/>
</dbReference>
<feature type="domain" description="Peptidase M20 dimerisation" evidence="1">
    <location>
        <begin position="152"/>
        <end position="258"/>
    </location>
</feature>
<dbReference type="PIRSF" id="PIRSF016599">
    <property type="entry name" value="Xaa-His_dipept"/>
    <property type="match status" value="1"/>
</dbReference>
<dbReference type="InterPro" id="IPR011650">
    <property type="entry name" value="Peptidase_M20_dimer"/>
</dbReference>
<dbReference type="Gene3D" id="3.40.630.10">
    <property type="entry name" value="Zn peptidases"/>
    <property type="match status" value="2"/>
</dbReference>
<dbReference type="SUPFAM" id="SSF53187">
    <property type="entry name" value="Zn-dependent exopeptidases"/>
    <property type="match status" value="1"/>
</dbReference>
<evidence type="ECO:0000313" key="3">
    <source>
        <dbReference type="Proteomes" id="UP001304970"/>
    </source>
</evidence>
<dbReference type="PANTHER" id="PTHR43501:SF1">
    <property type="entry name" value="CYTOSOL NON-SPECIFIC DIPEPTIDASE"/>
    <property type="match status" value="1"/>
</dbReference>
<keyword evidence="2" id="KW-0224">Dipeptidase</keyword>
<protein>
    <submittedName>
        <fullName evidence="2">Cytosol non-specific dipeptidase</fullName>
        <ecNumber evidence="2">3.4.13.18</ecNumber>
    </submittedName>
</protein>
<dbReference type="GO" id="GO:0006508">
    <property type="term" value="P:proteolysis"/>
    <property type="evidence" value="ECO:0007669"/>
    <property type="project" value="InterPro"/>
</dbReference>
<dbReference type="InterPro" id="IPR002933">
    <property type="entry name" value="Peptidase_M20"/>
</dbReference>
<dbReference type="GO" id="GO:0070573">
    <property type="term" value="F:metallodipeptidase activity"/>
    <property type="evidence" value="ECO:0007669"/>
    <property type="project" value="TreeGrafter"/>
</dbReference>
<keyword evidence="2" id="KW-0645">Protease</keyword>
<name>A0AA96V6G8_9EURY</name>
<evidence type="ECO:0000313" key="2">
    <source>
        <dbReference type="EMBL" id="WNY27013.1"/>
    </source>
</evidence>
<keyword evidence="2" id="KW-0378">Hydrolase</keyword>
<organism evidence="2 3">
    <name type="scientific">Methanolapillus ohkumae</name>
    <dbReference type="NCBI Taxonomy" id="3028298"/>
    <lineage>
        <taxon>Archaea</taxon>
        <taxon>Methanobacteriati</taxon>
        <taxon>Methanobacteriota</taxon>
        <taxon>Stenosarchaea group</taxon>
        <taxon>Methanomicrobia</taxon>
        <taxon>Methanosarcinales</taxon>
        <taxon>Methanosarcinaceae</taxon>
        <taxon>Methanolapillus</taxon>
    </lineage>
</organism>
<dbReference type="EMBL" id="CP131061">
    <property type="protein sequence ID" value="WNY27013.1"/>
    <property type="molecule type" value="Genomic_DNA"/>
</dbReference>
<dbReference type="EC" id="3.4.13.18" evidence="2"/>